<dbReference type="Proteomes" id="UP000231382">
    <property type="component" value="Unassembled WGS sequence"/>
</dbReference>
<sequence length="151" mass="16778">MSLKSQIESDFLTAYKNRDDLKVSILRMMKSAIKNAEISAKADLSDDEIVKILRREAKQREEAIVEFEKGGRSDLTEGNRKEIAVIDEYLPAQIDSDQIQKVIDETVLEINPSGPADFGRVIGAVMKKLAGQADGNTVSTLVKKALEQKQK</sequence>
<name>A0A2H0W6C3_9BACT</name>
<dbReference type="InterPro" id="IPR023168">
    <property type="entry name" value="GatB_Yqey_C_2"/>
</dbReference>
<dbReference type="InterPro" id="IPR003789">
    <property type="entry name" value="Asn/Gln_tRNA_amidoTrase-B-like"/>
</dbReference>
<dbReference type="GO" id="GO:0016884">
    <property type="term" value="F:carbon-nitrogen ligase activity, with glutamine as amido-N-donor"/>
    <property type="evidence" value="ECO:0007669"/>
    <property type="project" value="InterPro"/>
</dbReference>
<dbReference type="InterPro" id="IPR019004">
    <property type="entry name" value="YqeY/Aim41"/>
</dbReference>
<gene>
    <name evidence="1" type="ORF">COT78_02920</name>
</gene>
<evidence type="ECO:0000313" key="1">
    <source>
        <dbReference type="EMBL" id="PIS07626.1"/>
    </source>
</evidence>
<comment type="caution">
    <text evidence="1">The sequence shown here is derived from an EMBL/GenBank/DDBJ whole genome shotgun (WGS) entry which is preliminary data.</text>
</comment>
<dbReference type="Pfam" id="PF09424">
    <property type="entry name" value="YqeY"/>
    <property type="match status" value="1"/>
</dbReference>
<evidence type="ECO:0008006" key="3">
    <source>
        <dbReference type="Google" id="ProtNLM"/>
    </source>
</evidence>
<dbReference type="Gene3D" id="1.10.1510.10">
    <property type="entry name" value="Uncharacterised protein YqeY/AIM41 PF09424, N-terminal domain"/>
    <property type="match status" value="1"/>
</dbReference>
<organism evidence="1 2">
    <name type="scientific">Candidatus Berkelbacteria bacterium CG10_big_fil_rev_8_21_14_0_10_43_13</name>
    <dbReference type="NCBI Taxonomy" id="1974514"/>
    <lineage>
        <taxon>Bacteria</taxon>
        <taxon>Candidatus Berkelbacteria</taxon>
    </lineage>
</organism>
<dbReference type="EMBL" id="PEZW01000018">
    <property type="protein sequence ID" value="PIS07626.1"/>
    <property type="molecule type" value="Genomic_DNA"/>
</dbReference>
<dbReference type="PANTHER" id="PTHR28055">
    <property type="entry name" value="ALTERED INHERITANCE OF MITOCHONDRIA PROTEIN 41, MITOCHONDRIAL"/>
    <property type="match status" value="1"/>
</dbReference>
<accession>A0A2H0W6C3</accession>
<dbReference type="PANTHER" id="PTHR28055:SF1">
    <property type="entry name" value="ALTERED INHERITANCE OF MITOCHONDRIA PROTEIN 41, MITOCHONDRIAL"/>
    <property type="match status" value="1"/>
</dbReference>
<dbReference type="Gene3D" id="1.10.10.410">
    <property type="match status" value="1"/>
</dbReference>
<dbReference type="AlphaFoldDB" id="A0A2H0W6C3"/>
<reference evidence="2" key="1">
    <citation type="submission" date="2017-09" db="EMBL/GenBank/DDBJ databases">
        <title>Depth-based differentiation of microbial function through sediment-hosted aquifers and enrichment of novel symbionts in the deep terrestrial subsurface.</title>
        <authorList>
            <person name="Probst A.J."/>
            <person name="Ladd B."/>
            <person name="Jarett J.K."/>
            <person name="Geller-Mcgrath D.E."/>
            <person name="Sieber C.M.K."/>
            <person name="Emerson J.B."/>
            <person name="Anantharaman K."/>
            <person name="Thomas B.C."/>
            <person name="Malmstrom R."/>
            <person name="Stieglmeier M."/>
            <person name="Klingl A."/>
            <person name="Woyke T."/>
            <person name="Ryan C.M."/>
            <person name="Banfield J.F."/>
        </authorList>
    </citation>
    <scope>NUCLEOTIDE SEQUENCE [LARGE SCALE GENOMIC DNA]</scope>
</reference>
<evidence type="ECO:0000313" key="2">
    <source>
        <dbReference type="Proteomes" id="UP000231382"/>
    </source>
</evidence>
<dbReference type="SUPFAM" id="SSF89095">
    <property type="entry name" value="GatB/YqeY motif"/>
    <property type="match status" value="1"/>
</dbReference>
<proteinExistence type="predicted"/>
<protein>
    <recommendedName>
        <fullName evidence="3">Glutamyl-tRNA amidotransferase</fullName>
    </recommendedName>
</protein>
<dbReference type="InterPro" id="IPR042184">
    <property type="entry name" value="YqeY/Aim41_N"/>
</dbReference>